<dbReference type="Pfam" id="PF02458">
    <property type="entry name" value="Transferase"/>
    <property type="match status" value="1"/>
</dbReference>
<gene>
    <name evidence="4" type="ORF">CASFOL_017993</name>
</gene>
<keyword evidence="3" id="KW-0012">Acyltransferase</keyword>
<comment type="similarity">
    <text evidence="1">Belongs to the plant acyltransferase family.</text>
</comment>
<dbReference type="AlphaFoldDB" id="A0ABD3D7C8"/>
<evidence type="ECO:0000313" key="5">
    <source>
        <dbReference type="Proteomes" id="UP001632038"/>
    </source>
</evidence>
<dbReference type="Proteomes" id="UP001632038">
    <property type="component" value="Unassembled WGS sequence"/>
</dbReference>
<reference evidence="5" key="1">
    <citation type="journal article" date="2024" name="IScience">
        <title>Strigolactones Initiate the Formation of Haustorium-like Structures in Castilleja.</title>
        <authorList>
            <person name="Buerger M."/>
            <person name="Peterson D."/>
            <person name="Chory J."/>
        </authorList>
    </citation>
    <scope>NUCLEOTIDE SEQUENCE [LARGE SCALE GENOMIC DNA]</scope>
</reference>
<sequence length="366" mass="40453">MNLGSVDIISREIIKPSSPTPHTHKTFKLSFLDQLVPPFYVPVIFFYAAADVLITAASTTQISQNLSKSLSDALSLFYPFAGKLGPKNLAVDCNDAGAEFVQAHVRACMDDVIQDPKIDQLLKYLPMDPNMVINSGDAPPPLLAVQINFFNCGGMAVGVCSSHQISDADSLVAFIRTWAELCRRPQGQKGNFTHPQPIFDLARHFPSREISGFGFSQSVYVKKEKLVTKRFIFDTDKLLALRRAATSPSGSVVKDPTRVELVSAFIWKNIIGSGKSQLSAAWHVVNLRPRITSVKMENVFGNCILKRFVFSDDVGPEFHELVGKLRNGLSEVNEEYIWKAGKCDDYLNSVCHSFDLTVNGKMDTCG</sequence>
<comment type="caution">
    <text evidence="4">The sequence shown here is derived from an EMBL/GenBank/DDBJ whole genome shotgun (WGS) entry which is preliminary data.</text>
</comment>
<dbReference type="EMBL" id="JAVIJP010000020">
    <property type="protein sequence ID" value="KAL3638123.1"/>
    <property type="molecule type" value="Genomic_DNA"/>
</dbReference>
<dbReference type="InterPro" id="IPR023213">
    <property type="entry name" value="CAT-like_dom_sf"/>
</dbReference>
<accession>A0ABD3D7C8</accession>
<organism evidence="4 5">
    <name type="scientific">Castilleja foliolosa</name>
    <dbReference type="NCBI Taxonomy" id="1961234"/>
    <lineage>
        <taxon>Eukaryota</taxon>
        <taxon>Viridiplantae</taxon>
        <taxon>Streptophyta</taxon>
        <taxon>Embryophyta</taxon>
        <taxon>Tracheophyta</taxon>
        <taxon>Spermatophyta</taxon>
        <taxon>Magnoliopsida</taxon>
        <taxon>eudicotyledons</taxon>
        <taxon>Gunneridae</taxon>
        <taxon>Pentapetalae</taxon>
        <taxon>asterids</taxon>
        <taxon>lamiids</taxon>
        <taxon>Lamiales</taxon>
        <taxon>Orobanchaceae</taxon>
        <taxon>Pedicularideae</taxon>
        <taxon>Castillejinae</taxon>
        <taxon>Castilleja</taxon>
    </lineage>
</organism>
<dbReference type="PANTHER" id="PTHR31623">
    <property type="entry name" value="F21J9.9"/>
    <property type="match status" value="1"/>
</dbReference>
<name>A0ABD3D7C8_9LAMI</name>
<keyword evidence="5" id="KW-1185">Reference proteome</keyword>
<protein>
    <submittedName>
        <fullName evidence="4">Uncharacterized protein</fullName>
    </submittedName>
</protein>
<keyword evidence="2" id="KW-0808">Transferase</keyword>
<dbReference type="GO" id="GO:0016746">
    <property type="term" value="F:acyltransferase activity"/>
    <property type="evidence" value="ECO:0007669"/>
    <property type="project" value="UniProtKB-KW"/>
</dbReference>
<dbReference type="Gene3D" id="3.30.559.10">
    <property type="entry name" value="Chloramphenicol acetyltransferase-like domain"/>
    <property type="match status" value="2"/>
</dbReference>
<evidence type="ECO:0000256" key="3">
    <source>
        <dbReference type="ARBA" id="ARBA00023315"/>
    </source>
</evidence>
<evidence type="ECO:0000256" key="1">
    <source>
        <dbReference type="ARBA" id="ARBA00009861"/>
    </source>
</evidence>
<dbReference type="PANTHER" id="PTHR31623:SF110">
    <property type="entry name" value="VINORINE SYNTHASE-LIKE"/>
    <property type="match status" value="1"/>
</dbReference>
<evidence type="ECO:0000313" key="4">
    <source>
        <dbReference type="EMBL" id="KAL3638123.1"/>
    </source>
</evidence>
<evidence type="ECO:0000256" key="2">
    <source>
        <dbReference type="ARBA" id="ARBA00022679"/>
    </source>
</evidence>
<proteinExistence type="inferred from homology"/>